<gene>
    <name evidence="3" type="ORF">OG849_13750</name>
</gene>
<dbReference type="Proteomes" id="UP001356428">
    <property type="component" value="Chromosome"/>
</dbReference>
<keyword evidence="1" id="KW-0732">Signal</keyword>
<dbReference type="SUPFAM" id="SSF53474">
    <property type="entry name" value="alpha/beta-Hydrolases"/>
    <property type="match status" value="1"/>
</dbReference>
<dbReference type="RefSeq" id="WP_326705356.1">
    <property type="nucleotide sequence ID" value="NZ_CP108861.1"/>
</dbReference>
<keyword evidence="4" id="KW-1185">Reference proteome</keyword>
<dbReference type="Gene3D" id="3.40.50.1820">
    <property type="entry name" value="alpha/beta hydrolase"/>
    <property type="match status" value="1"/>
</dbReference>
<evidence type="ECO:0000259" key="2">
    <source>
        <dbReference type="Pfam" id="PF05057"/>
    </source>
</evidence>
<reference evidence="3 4" key="1">
    <citation type="submission" date="2022-10" db="EMBL/GenBank/DDBJ databases">
        <title>The complete genomes of actinobacterial strains from the NBC collection.</title>
        <authorList>
            <person name="Joergensen T.S."/>
            <person name="Alvarez Arevalo M."/>
            <person name="Sterndorff E.B."/>
            <person name="Faurdal D."/>
            <person name="Vuksanovic O."/>
            <person name="Mourched A.-S."/>
            <person name="Charusanti P."/>
            <person name="Shaw S."/>
            <person name="Blin K."/>
            <person name="Weber T."/>
        </authorList>
    </citation>
    <scope>NUCLEOTIDE SEQUENCE [LARGE SCALE GENOMIC DNA]</scope>
    <source>
        <strain evidence="3 4">NBC 01792</strain>
    </source>
</reference>
<dbReference type="Pfam" id="PF05057">
    <property type="entry name" value="DUF676"/>
    <property type="match status" value="1"/>
</dbReference>
<dbReference type="EMBL" id="CP109083">
    <property type="protein sequence ID" value="WSB08241.1"/>
    <property type="molecule type" value="Genomic_DNA"/>
</dbReference>
<accession>A0ABZ1EW52</accession>
<protein>
    <submittedName>
        <fullName evidence="3">Lipase</fullName>
    </submittedName>
</protein>
<proteinExistence type="predicted"/>
<dbReference type="InterPro" id="IPR029058">
    <property type="entry name" value="AB_hydrolase_fold"/>
</dbReference>
<evidence type="ECO:0000313" key="4">
    <source>
        <dbReference type="Proteomes" id="UP001356428"/>
    </source>
</evidence>
<evidence type="ECO:0000313" key="3">
    <source>
        <dbReference type="EMBL" id="WSB08241.1"/>
    </source>
</evidence>
<evidence type="ECO:0000256" key="1">
    <source>
        <dbReference type="SAM" id="SignalP"/>
    </source>
</evidence>
<dbReference type="InterPro" id="IPR007751">
    <property type="entry name" value="DUF676_lipase-like"/>
</dbReference>
<name>A0ABZ1EW52_9ACTN</name>
<feature type="domain" description="DUF676" evidence="2">
    <location>
        <begin position="53"/>
        <end position="184"/>
    </location>
</feature>
<organism evidence="3 4">
    <name type="scientific">Streptomyces cyaneofuscatus</name>
    <dbReference type="NCBI Taxonomy" id="66883"/>
    <lineage>
        <taxon>Bacteria</taxon>
        <taxon>Bacillati</taxon>
        <taxon>Actinomycetota</taxon>
        <taxon>Actinomycetes</taxon>
        <taxon>Kitasatosporales</taxon>
        <taxon>Streptomycetaceae</taxon>
        <taxon>Streptomyces</taxon>
    </lineage>
</organism>
<sequence>MQGTKRAQRTQRTRRRFTLLLAVALSAVLTMLTVAPAGAAGKPSRSKGSSNRVIFVHGHAPFGKHDCTKEFSAARKHFANKKWKGNLLTFGYYTNNKKCSKNVSGSRDTAIKDVAKKFANHVSKNYTEKGIKVDVVAHSMGGLVVRAALHYTHKRAAGFPKKLYIEDVVTLGTPHAGITKSRVTLCGKARQCKDMKPGSAFLKALPSKMPSTTKNGNMSTDWTTISSYNDQTVTEASGVAGSASHEVQYKAGINHGELITTVSGKHNGRIKHSGKWSKFSKRVSPVEQARLAVYDHVKS</sequence>
<feature type="chain" id="PRO_5045663330" evidence="1">
    <location>
        <begin position="40"/>
        <end position="299"/>
    </location>
</feature>
<feature type="signal peptide" evidence="1">
    <location>
        <begin position="1"/>
        <end position="39"/>
    </location>
</feature>